<feature type="compositionally biased region" description="Polar residues" evidence="8">
    <location>
        <begin position="2476"/>
        <end position="2492"/>
    </location>
</feature>
<feature type="compositionally biased region" description="Basic and acidic residues" evidence="8">
    <location>
        <begin position="2104"/>
        <end position="2174"/>
    </location>
</feature>
<feature type="compositionally biased region" description="Polar residues" evidence="8">
    <location>
        <begin position="905"/>
        <end position="920"/>
    </location>
</feature>
<organism evidence="10">
    <name type="scientific">Heliothis virescens</name>
    <name type="common">Tobacco budworm moth</name>
    <dbReference type="NCBI Taxonomy" id="7102"/>
    <lineage>
        <taxon>Eukaryota</taxon>
        <taxon>Metazoa</taxon>
        <taxon>Ecdysozoa</taxon>
        <taxon>Arthropoda</taxon>
        <taxon>Hexapoda</taxon>
        <taxon>Insecta</taxon>
        <taxon>Pterygota</taxon>
        <taxon>Neoptera</taxon>
        <taxon>Endopterygota</taxon>
        <taxon>Lepidoptera</taxon>
        <taxon>Glossata</taxon>
        <taxon>Ditrysia</taxon>
        <taxon>Noctuoidea</taxon>
        <taxon>Noctuidae</taxon>
        <taxon>Heliothinae</taxon>
        <taxon>Heliothis</taxon>
    </lineage>
</organism>
<feature type="region of interest" description="Disordered" evidence="8">
    <location>
        <begin position="879"/>
        <end position="1134"/>
    </location>
</feature>
<dbReference type="PANTHER" id="PTHR24394">
    <property type="entry name" value="ZINC FINGER PROTEIN"/>
    <property type="match status" value="1"/>
</dbReference>
<feature type="domain" description="C2H2-type" evidence="9">
    <location>
        <begin position="1899"/>
        <end position="1926"/>
    </location>
</feature>
<feature type="compositionally biased region" description="Basic and acidic residues" evidence="8">
    <location>
        <begin position="921"/>
        <end position="953"/>
    </location>
</feature>
<feature type="compositionally biased region" description="Basic and acidic residues" evidence="8">
    <location>
        <begin position="2028"/>
        <end position="2044"/>
    </location>
</feature>
<feature type="compositionally biased region" description="Basic and acidic residues" evidence="8">
    <location>
        <begin position="742"/>
        <end position="760"/>
    </location>
</feature>
<keyword evidence="2" id="KW-0479">Metal-binding</keyword>
<sequence>MDRLSHLRGEAGGSRDSTLDTTSPPSESFMTANESSSKYFSLSEVDSVDSTFDISSIKDVSLASTTTDSEGTMTNADDLISNLSPIGKKSDMLDSYKIGKQIEAANILSGGVDIFDDNDNSYDGDELVIDDNVDVDDKSNSELKSEENMLESTLINEETDIASKDTEVVLQIDGKNVDAIDIGNGLYLYRKEGQEELAAVQIIDDDQQQTSFKFLKVRENAEGNLEVYEEIEIEVPKEVPAKEGKMADKKISSHVPIKDINKVISESACNKVAERKNKIPRKEPILTTADVELDGNKESSPDAKSEVNINGKMMKFSESRKSPVIGSFTPMTYHSTPNKERIPLTKTMVDQQLHPSRHSDNVKKTIEVHTDSSKQRTSETPTKNKDGDDYKVNEVANTDKDLVIEERVENVAVAEEIQKETIDIKNIENVEPKPLEPINKEDKNQKCSSVDDKSEENIIEKPEKIDDKQEKAADSTEKDLNKEKEILKEDIPMEVDEEKKQDNSENIVNVDEIKILDTVEDTVDKVEETIEEIVESDSDNQLKIDEVIEISQDEVKISEPIQIINDDVKIVEVSDTKDKDIIAKDNTHGDSQEETKVEEIIYDIADQENDEIVIIDDSEIGETKIEEPTSAIEKSDKKAENVANKETEKLEIDVKATPKEDKQQESVQDNNKKVDENIEADSTSAVTADSSTEKLKKDETLVATETVKNNVSKIPVAKPDTTKEVTKEETKPTSNTTAVGKESGKPADSKPTNTEKKVESVEQPSTSVQEVEVAKDIVLEKEKPHSHIPIKELPKLTATGTLKIHERPIPVHEIKPIKTPILTFASSKTIKVENKKENNILEKSPKKEGKELKQPIPVVESQPTAIPMEVDSSTNVKKEIAGKSNATVVPASSKDVKEQKHIPQKSAQTIPESKPFSSQVTKKEEKPEIKITPKDKTEAAKSPKDIKVHRMPVEDDAQPSCSGTQDVSSTSTDNLPSQSSDNKSEPEDNKDDSNGEEPGGSKKAVPFGKWTATNRKEFLNKIKNMTTTPATPAVPSTSTNQLKNSNDLNRRDVLQKIDSQRQSSSAAALAKTQEANKVAKNEPAFSKVSLNQNKETNQESKTVVKAEKAKETSEDVAEKAPVKQEVTNNVNDEASQAEVAANLKKDPAPRTEVNYQDLIDKTIEDMIHRKVVPPKAIQEEPDQSSAKDPNANQNVKYPLNYEPADRATLDEIEMKMNELHGIPFIERPPHELPVVPITEPKPKTFTKAEKEKPAVPNIPNKTTKIPNLLPFSNKIQQKVTKDSVIEVDSEEEIIEHEPITGDINLNKKIVAAKLLPKGKVTISRVSTDKSRADAAKKESIITEKDFDKFARRNSITYENRLTVNFDNKEPHNVIKTVVEKDPYPKSYSRNDIARGDPKAKMPYKYQNMRQSIQPTKVHATNKLGPATDDSSNRNQSKLQKAYQSALSAKRQKECPITIIEDKPVKVVFMDNMEFVPNQLNIQGQQLSPAKKIIPEPDNITVSTLDSLESDVLDTTDDAKSQEEVKTKTKHQRKQVLNPVDEPELELIEPRDLGLELSPKKKRKTEEDKSDKNVKYPMRKKHYLLGSNATDDKFLNTTDVIKNPLKETVNRNDNGVAHKNAVSAIDNLVKAAELLEHSENLNIIDSPTPDSQQSTPVKRGRGRPRKYPLPEGTVDKNKVPSPQKKPRLIDAKVPKRDVVTTTDDDDSDDEIIKENWTMGKINENIVCPICNKLFRTENVVFKHVKHCTGPSPSRSGSDKRSPRRMRPSQESDSKSQGSQSDDMDIDDDKPLVVRKETPKKRKSKDSVSKPNDIDDVIVIEDTPPAKEKPEKKEKEIDERKIHESRKPRAKIFHNSNDLVCEFCGKTFRQLSYLVSHRLQHKKDEPKKVEKEAPAANKSVYSCEVCKKEFRKLHHLVQHRIIHNPSSAPARSLRKSSSEQSDTKIEKEPANAKASEDAGAGFRCEPCDKSFRKLHHLVEHRETHDGINRQKIAPVVEKQNHVDKEKPLTLHQCEVCKKTFRKLHHLIEHKEQHVETSSEKSDDKSVKSSLSTRDIIHECSLCYMVFPNEHSLNKHTVICQRKKRQSKQSKPAEESEVVESVEDTSESPKIEEKLDNVDSPKPDVEEVKDDESERVIIEKVEQPKDISAPAEEKPVEVVKEKEKEIEPVPQKVETKASEPQVVPTKREFEETKDIKAESEEPEVPEKIKKVEVKETKVLHETPKKKIPKEKPAASASKRMKTTAAPVHQEPKPAVESSDDDEVRYMLNPNFKVEDTAEEKVFMKVRANKRSSLQIERPNSKDLVKRRTSLQHPPKILRLKPKVVEPNPVTVKHVPKAPKLEPVPSTDSDDSETVKYSFPKTIPEKSTKPAQERTPKDLEKKTQKKSLADKRKSLSGIAKRKSLGKAVTARHKPSPVKQIKRRTLEVEHRCDCGQLFSSAALLSRHTTLAHTPPRIRRRRDTPPDKPTKPAPDKPKQTPASRKSSARSDSTTSTKPNKPEPKPTRKSLDKDTKTLADAKKPKPEKSEAKSSVKPRRTPAHRGVPVPEKMRKLMQKK</sequence>
<evidence type="ECO:0000256" key="1">
    <source>
        <dbReference type="ARBA" id="ARBA00004123"/>
    </source>
</evidence>
<feature type="compositionally biased region" description="Basic and acidic residues" evidence="8">
    <location>
        <begin position="621"/>
        <end position="676"/>
    </location>
</feature>
<dbReference type="STRING" id="7102.A0A2A4JMS9"/>
<feature type="region of interest" description="Disordered" evidence="8">
    <location>
        <begin position="1744"/>
        <end position="1843"/>
    </location>
</feature>
<evidence type="ECO:0000256" key="2">
    <source>
        <dbReference type="ARBA" id="ARBA00022723"/>
    </source>
</evidence>
<dbReference type="EMBL" id="NWSH01000969">
    <property type="protein sequence ID" value="PCG73358.1"/>
    <property type="molecule type" value="Genomic_DNA"/>
</dbReference>
<feature type="compositionally biased region" description="Basic and acidic residues" evidence="8">
    <location>
        <begin position="357"/>
        <end position="391"/>
    </location>
</feature>
<feature type="domain" description="C2H2-type" evidence="9">
    <location>
        <begin position="2009"/>
        <end position="2036"/>
    </location>
</feature>
<feature type="compositionally biased region" description="Low complexity" evidence="8">
    <location>
        <begin position="1026"/>
        <end position="1039"/>
    </location>
</feature>
<feature type="region of interest" description="Disordered" evidence="8">
    <location>
        <begin position="2028"/>
        <end position="2047"/>
    </location>
</feature>
<feature type="region of interest" description="Disordered" evidence="8">
    <location>
        <begin position="1420"/>
        <end position="1444"/>
    </location>
</feature>
<feature type="region of interest" description="Disordered" evidence="8">
    <location>
        <begin position="1"/>
        <end position="37"/>
    </location>
</feature>
<feature type="compositionally biased region" description="Polar residues" evidence="8">
    <location>
        <begin position="959"/>
        <end position="981"/>
    </location>
</feature>
<dbReference type="GO" id="GO:0005634">
    <property type="term" value="C:nucleus"/>
    <property type="evidence" value="ECO:0007669"/>
    <property type="project" value="UniProtKB-SubCell"/>
</dbReference>
<feature type="region of interest" description="Disordered" evidence="8">
    <location>
        <begin position="1639"/>
        <end position="1708"/>
    </location>
</feature>
<feature type="region of interest" description="Disordered" evidence="8">
    <location>
        <begin position="616"/>
        <end position="769"/>
    </location>
</feature>
<feature type="compositionally biased region" description="Polar residues" evidence="8">
    <location>
        <begin position="1125"/>
        <end position="1134"/>
    </location>
</feature>
<feature type="compositionally biased region" description="Basic and acidic residues" evidence="8">
    <location>
        <begin position="1563"/>
        <end position="1573"/>
    </location>
</feature>
<feature type="compositionally biased region" description="Basic and acidic residues" evidence="8">
    <location>
        <begin position="1686"/>
        <end position="1697"/>
    </location>
</feature>
<comment type="caution">
    <text evidence="10">The sequence shown here is derived from an EMBL/GenBank/DDBJ whole genome shotgun (WGS) entry which is preliminary data.</text>
</comment>
<feature type="compositionally biased region" description="Basic and acidic residues" evidence="8">
    <location>
        <begin position="1822"/>
        <end position="1843"/>
    </location>
</feature>
<evidence type="ECO:0000256" key="8">
    <source>
        <dbReference type="SAM" id="MobiDB-lite"/>
    </source>
</evidence>
<feature type="compositionally biased region" description="Basic residues" evidence="8">
    <location>
        <begin position="2395"/>
        <end position="2417"/>
    </location>
</feature>
<keyword evidence="5" id="KW-0862">Zinc</keyword>
<feature type="region of interest" description="Disordered" evidence="8">
    <location>
        <begin position="2289"/>
        <end position="2417"/>
    </location>
</feature>
<dbReference type="GO" id="GO:0000981">
    <property type="term" value="F:DNA-binding transcription factor activity, RNA polymerase II-specific"/>
    <property type="evidence" value="ECO:0007669"/>
    <property type="project" value="TreeGrafter"/>
</dbReference>
<feature type="region of interest" description="Disordered" evidence="8">
    <location>
        <begin position="351"/>
        <end position="391"/>
    </location>
</feature>
<dbReference type="Pfam" id="PF00096">
    <property type="entry name" value="zf-C2H2"/>
    <property type="match status" value="1"/>
</dbReference>
<dbReference type="GO" id="GO:0008270">
    <property type="term" value="F:zinc ion binding"/>
    <property type="evidence" value="ECO:0007669"/>
    <property type="project" value="UniProtKB-KW"/>
</dbReference>
<feature type="compositionally biased region" description="Polar residues" evidence="8">
    <location>
        <begin position="15"/>
        <end position="37"/>
    </location>
</feature>
<dbReference type="Pfam" id="PF13912">
    <property type="entry name" value="zf-C2H2_6"/>
    <property type="match status" value="1"/>
</dbReference>
<dbReference type="Gene3D" id="3.30.160.60">
    <property type="entry name" value="Classic Zinc Finger"/>
    <property type="match status" value="2"/>
</dbReference>
<dbReference type="PROSITE" id="PS50157">
    <property type="entry name" value="ZINC_FINGER_C2H2_2"/>
    <property type="match status" value="5"/>
</dbReference>
<dbReference type="InterPro" id="IPR000637">
    <property type="entry name" value="HMGI/Y_DNA-bd_CS"/>
</dbReference>
<feature type="domain" description="C2H2-type" evidence="9">
    <location>
        <begin position="1960"/>
        <end position="1987"/>
    </location>
</feature>
<accession>A0A2A4JMS9</accession>
<keyword evidence="6" id="KW-0539">Nucleus</keyword>
<dbReference type="PROSITE" id="PS00354">
    <property type="entry name" value="HMGI_Y"/>
    <property type="match status" value="1"/>
</dbReference>
<evidence type="ECO:0000259" key="9">
    <source>
        <dbReference type="PROSITE" id="PS50157"/>
    </source>
</evidence>
<reference evidence="10" key="1">
    <citation type="submission" date="2017-09" db="EMBL/GenBank/DDBJ databases">
        <title>Contemporary evolution of a Lepidopteran species, Heliothis virescens, in response to modern agricultural practices.</title>
        <authorList>
            <person name="Fritz M.L."/>
            <person name="Deyonke A.M."/>
            <person name="Papanicolaou A."/>
            <person name="Micinski S."/>
            <person name="Westbrook J."/>
            <person name="Gould F."/>
        </authorList>
    </citation>
    <scope>NUCLEOTIDE SEQUENCE [LARGE SCALE GENOMIC DNA]</scope>
    <source>
        <strain evidence="10">HvINT-</strain>
        <tissue evidence="10">Whole body</tissue>
    </source>
</reference>
<dbReference type="EMBL" id="NWSH01000969">
    <property type="protein sequence ID" value="PCG73357.1"/>
    <property type="molecule type" value="Genomic_DNA"/>
</dbReference>
<feature type="compositionally biased region" description="Basic and acidic residues" evidence="8">
    <location>
        <begin position="836"/>
        <end position="853"/>
    </location>
</feature>
<feature type="region of interest" description="Disordered" evidence="8">
    <location>
        <begin position="419"/>
        <end position="503"/>
    </location>
</feature>
<feature type="compositionally biased region" description="Low complexity" evidence="8">
    <location>
        <begin position="1060"/>
        <end position="1070"/>
    </location>
</feature>
<feature type="compositionally biased region" description="Basic and acidic residues" evidence="8">
    <location>
        <begin position="1516"/>
        <end position="1526"/>
    </location>
</feature>
<feature type="compositionally biased region" description="Basic and acidic residues" evidence="8">
    <location>
        <begin position="2493"/>
        <end position="2526"/>
    </location>
</feature>
<dbReference type="InterPro" id="IPR036236">
    <property type="entry name" value="Znf_C2H2_sf"/>
</dbReference>
<feature type="domain" description="C2H2-type" evidence="9">
    <location>
        <begin position="1857"/>
        <end position="1884"/>
    </location>
</feature>
<feature type="compositionally biased region" description="Basic residues" evidence="8">
    <location>
        <begin position="2303"/>
        <end position="2318"/>
    </location>
</feature>
<feature type="region of interest" description="Disordered" evidence="8">
    <location>
        <begin position="836"/>
        <end position="863"/>
    </location>
</feature>
<feature type="region of interest" description="Disordered" evidence="8">
    <location>
        <begin position="2080"/>
        <end position="2260"/>
    </location>
</feature>
<name>A0A2A4JMS9_HELVI</name>
<feature type="region of interest" description="Disordered" evidence="8">
    <location>
        <begin position="1919"/>
        <end position="1952"/>
    </location>
</feature>
<evidence type="ECO:0000256" key="3">
    <source>
        <dbReference type="ARBA" id="ARBA00022737"/>
    </source>
</evidence>
<proteinExistence type="predicted"/>
<feature type="compositionally biased region" description="Basic and acidic residues" evidence="8">
    <location>
        <begin position="2457"/>
        <end position="2472"/>
    </location>
</feature>
<keyword evidence="4 7" id="KW-0863">Zinc-finger</keyword>
<evidence type="ECO:0000313" key="10">
    <source>
        <dbReference type="EMBL" id="PCG73357.1"/>
    </source>
</evidence>
<feature type="compositionally biased region" description="Basic and acidic residues" evidence="8">
    <location>
        <begin position="1048"/>
        <end position="1059"/>
    </location>
</feature>
<feature type="compositionally biased region" description="Polar residues" evidence="8">
    <location>
        <begin position="1183"/>
        <end position="1195"/>
    </location>
</feature>
<feature type="compositionally biased region" description="Acidic residues" evidence="8">
    <location>
        <begin position="2092"/>
        <end position="2103"/>
    </location>
</feature>
<evidence type="ECO:0000256" key="7">
    <source>
        <dbReference type="PROSITE-ProRule" id="PRU00042"/>
    </source>
</evidence>
<evidence type="ECO:0000256" key="6">
    <source>
        <dbReference type="ARBA" id="ARBA00023242"/>
    </source>
</evidence>
<evidence type="ECO:0000256" key="4">
    <source>
        <dbReference type="ARBA" id="ARBA00022771"/>
    </source>
</evidence>
<feature type="compositionally biased region" description="Low complexity" evidence="8">
    <location>
        <begin position="680"/>
        <end position="690"/>
    </location>
</feature>
<dbReference type="PROSITE" id="PS00028">
    <property type="entry name" value="ZINC_FINGER_C2H2_1"/>
    <property type="match status" value="4"/>
</dbReference>
<dbReference type="InterPro" id="IPR013087">
    <property type="entry name" value="Znf_C2H2_type"/>
</dbReference>
<feature type="compositionally biased region" description="Basic and acidic residues" evidence="8">
    <location>
        <begin position="982"/>
        <end position="993"/>
    </location>
</feature>
<feature type="region of interest" description="Disordered" evidence="8">
    <location>
        <begin position="2435"/>
        <end position="2552"/>
    </location>
</feature>
<feature type="compositionally biased region" description="Basic and acidic residues" evidence="8">
    <location>
        <begin position="2182"/>
        <end position="2229"/>
    </location>
</feature>
<feature type="domain" description="C2H2-type" evidence="9">
    <location>
        <begin position="1724"/>
        <end position="1751"/>
    </location>
</feature>
<gene>
    <name evidence="10" type="ORF">B5V51_14900</name>
</gene>
<feature type="compositionally biased region" description="Basic and acidic residues" evidence="8">
    <location>
        <begin position="691"/>
        <end position="700"/>
    </location>
</feature>
<feature type="compositionally biased region" description="Polar residues" evidence="8">
    <location>
        <begin position="1428"/>
        <end position="1444"/>
    </location>
</feature>
<comment type="subcellular location">
    <subcellularLocation>
        <location evidence="1">Nucleus</location>
    </subcellularLocation>
</comment>
<evidence type="ECO:0000256" key="5">
    <source>
        <dbReference type="ARBA" id="ARBA00022833"/>
    </source>
</evidence>
<feature type="region of interest" description="Disordered" evidence="8">
    <location>
        <begin position="1514"/>
        <end position="1573"/>
    </location>
</feature>
<feature type="compositionally biased region" description="Polar residues" evidence="8">
    <location>
        <begin position="1639"/>
        <end position="1655"/>
    </location>
</feature>
<dbReference type="SMART" id="SM00355">
    <property type="entry name" value="ZnF_C2H2"/>
    <property type="match status" value="7"/>
</dbReference>
<feature type="compositionally biased region" description="Basic and acidic residues" evidence="8">
    <location>
        <begin position="1939"/>
        <end position="1952"/>
    </location>
</feature>
<feature type="compositionally biased region" description="Basic and acidic residues" evidence="8">
    <location>
        <begin position="1096"/>
        <end position="1122"/>
    </location>
</feature>
<dbReference type="PANTHER" id="PTHR24394:SF29">
    <property type="entry name" value="MYONEURIN"/>
    <property type="match status" value="1"/>
</dbReference>
<feature type="compositionally biased region" description="Basic and acidic residues" evidence="8">
    <location>
        <begin position="2359"/>
        <end position="2389"/>
    </location>
</feature>
<feature type="region of interest" description="Disordered" evidence="8">
    <location>
        <begin position="1173"/>
        <end position="1197"/>
    </location>
</feature>
<keyword evidence="3" id="KW-0677">Repeat</keyword>
<feature type="compositionally biased region" description="Basic and acidic residues" evidence="8">
    <location>
        <begin position="720"/>
        <end position="731"/>
    </location>
</feature>
<protein>
    <recommendedName>
        <fullName evidence="9">C2H2-type domain-containing protein</fullName>
    </recommendedName>
</protein>
<dbReference type="SUPFAM" id="SSF57667">
    <property type="entry name" value="beta-beta-alpha zinc fingers"/>
    <property type="match status" value="2"/>
</dbReference>